<evidence type="ECO:0000259" key="5">
    <source>
        <dbReference type="PROSITE" id="PS50931"/>
    </source>
</evidence>
<dbReference type="FunFam" id="1.10.10.10:FF:000001">
    <property type="entry name" value="LysR family transcriptional regulator"/>
    <property type="match status" value="1"/>
</dbReference>
<keyword evidence="4" id="KW-0804">Transcription</keyword>
<dbReference type="PROSITE" id="PS50931">
    <property type="entry name" value="HTH_LYSR"/>
    <property type="match status" value="1"/>
</dbReference>
<dbReference type="CDD" id="cd05466">
    <property type="entry name" value="PBP2_LTTR_substrate"/>
    <property type="match status" value="1"/>
</dbReference>
<keyword evidence="2" id="KW-0805">Transcription regulation</keyword>
<evidence type="ECO:0000313" key="7">
    <source>
        <dbReference type="Proteomes" id="UP000761264"/>
    </source>
</evidence>
<dbReference type="SUPFAM" id="SSF53850">
    <property type="entry name" value="Periplasmic binding protein-like II"/>
    <property type="match status" value="1"/>
</dbReference>
<dbReference type="GO" id="GO:0003700">
    <property type="term" value="F:DNA-binding transcription factor activity"/>
    <property type="evidence" value="ECO:0007669"/>
    <property type="project" value="InterPro"/>
</dbReference>
<proteinExistence type="inferred from homology"/>
<dbReference type="GO" id="GO:0005829">
    <property type="term" value="C:cytosol"/>
    <property type="evidence" value="ECO:0007669"/>
    <property type="project" value="TreeGrafter"/>
</dbReference>
<keyword evidence="7" id="KW-1185">Reference proteome</keyword>
<comment type="similarity">
    <text evidence="1">Belongs to the LysR transcriptional regulatory family.</text>
</comment>
<dbReference type="InterPro" id="IPR005119">
    <property type="entry name" value="LysR_subst-bd"/>
</dbReference>
<keyword evidence="3" id="KW-0238">DNA-binding</keyword>
<comment type="caution">
    <text evidence="6">The sequence shown here is derived from an EMBL/GenBank/DDBJ whole genome shotgun (WGS) entry which is preliminary data.</text>
</comment>
<feature type="domain" description="HTH lysR-type" evidence="5">
    <location>
        <begin position="2"/>
        <end position="59"/>
    </location>
</feature>
<organism evidence="6 7">
    <name type="scientific">Pelagibius litoralis</name>
    <dbReference type="NCBI Taxonomy" id="374515"/>
    <lineage>
        <taxon>Bacteria</taxon>
        <taxon>Pseudomonadati</taxon>
        <taxon>Pseudomonadota</taxon>
        <taxon>Alphaproteobacteria</taxon>
        <taxon>Rhodospirillales</taxon>
        <taxon>Rhodovibrionaceae</taxon>
        <taxon>Pelagibius</taxon>
    </lineage>
</organism>
<dbReference type="AlphaFoldDB" id="A0A967F081"/>
<evidence type="ECO:0000256" key="3">
    <source>
        <dbReference type="ARBA" id="ARBA00023125"/>
    </source>
</evidence>
<dbReference type="Gene3D" id="1.10.10.10">
    <property type="entry name" value="Winged helix-like DNA-binding domain superfamily/Winged helix DNA-binding domain"/>
    <property type="match status" value="1"/>
</dbReference>
<reference evidence="6" key="1">
    <citation type="submission" date="2020-03" db="EMBL/GenBank/DDBJ databases">
        <title>Genome of Pelagibius litoralis DSM 21314T.</title>
        <authorList>
            <person name="Wang G."/>
        </authorList>
    </citation>
    <scope>NUCLEOTIDE SEQUENCE</scope>
    <source>
        <strain evidence="6">DSM 21314</strain>
    </source>
</reference>
<evidence type="ECO:0000256" key="4">
    <source>
        <dbReference type="ARBA" id="ARBA00023163"/>
    </source>
</evidence>
<accession>A0A967F081</accession>
<dbReference type="Gene3D" id="3.40.190.10">
    <property type="entry name" value="Periplasmic binding protein-like II"/>
    <property type="match status" value="2"/>
</dbReference>
<dbReference type="PRINTS" id="PR00039">
    <property type="entry name" value="HTHLYSR"/>
</dbReference>
<evidence type="ECO:0000256" key="2">
    <source>
        <dbReference type="ARBA" id="ARBA00023015"/>
    </source>
</evidence>
<protein>
    <submittedName>
        <fullName evidence="6">LysR family transcriptional regulator</fullName>
    </submittedName>
</protein>
<dbReference type="Pfam" id="PF00126">
    <property type="entry name" value="HTH_1"/>
    <property type="match status" value="1"/>
</dbReference>
<gene>
    <name evidence="6" type="ORF">HBA54_18675</name>
</gene>
<dbReference type="SUPFAM" id="SSF46785">
    <property type="entry name" value="Winged helix' DNA-binding domain"/>
    <property type="match status" value="1"/>
</dbReference>
<dbReference type="EMBL" id="JAAQPH010000015">
    <property type="protein sequence ID" value="NIA70626.1"/>
    <property type="molecule type" value="Genomic_DNA"/>
</dbReference>
<evidence type="ECO:0000313" key="6">
    <source>
        <dbReference type="EMBL" id="NIA70626.1"/>
    </source>
</evidence>
<dbReference type="InterPro" id="IPR000847">
    <property type="entry name" value="LysR_HTH_N"/>
</dbReference>
<evidence type="ECO:0000256" key="1">
    <source>
        <dbReference type="ARBA" id="ARBA00009437"/>
    </source>
</evidence>
<dbReference type="Proteomes" id="UP000761264">
    <property type="component" value="Unassembled WGS sequence"/>
</dbReference>
<dbReference type="InterPro" id="IPR050950">
    <property type="entry name" value="HTH-type_LysR_regulators"/>
</dbReference>
<dbReference type="InterPro" id="IPR036390">
    <property type="entry name" value="WH_DNA-bd_sf"/>
</dbReference>
<dbReference type="GO" id="GO:0003677">
    <property type="term" value="F:DNA binding"/>
    <property type="evidence" value="ECO:0007669"/>
    <property type="project" value="UniProtKB-KW"/>
</dbReference>
<dbReference type="Pfam" id="PF03466">
    <property type="entry name" value="LysR_substrate"/>
    <property type="match status" value="1"/>
</dbReference>
<dbReference type="PANTHER" id="PTHR30419">
    <property type="entry name" value="HTH-TYPE TRANSCRIPTIONAL REGULATOR YBHD"/>
    <property type="match status" value="1"/>
</dbReference>
<dbReference type="InterPro" id="IPR036388">
    <property type="entry name" value="WH-like_DNA-bd_sf"/>
</dbReference>
<dbReference type="RefSeq" id="WP_167227422.1">
    <property type="nucleotide sequence ID" value="NZ_JAAQPH010000015.1"/>
</dbReference>
<name>A0A967F081_9PROT</name>
<sequence length="297" mass="32661">MFELRDIEILNDIVQAGGFRAAAQKHDISQSAISSRIAALEKRLGIALFDRSNRRVRLTPAGRRFLEEAERLIVARDRIVQEITKPGSLSGTIRIGVAETIVHTILSDMLNKLKSDHQKVRFELSVDTSEQLSNALADDRIDVAILLQDSVPRGATASPLTPVALDWYCADMMALPAHLLSLRELIGHSIVTFPKSTTPYRELETQLSAPDIPQPDLHGCASLSTIIHLVSDGFGIGILPILMAEGEVRRGKLKQIPTCEAARLNALRFAVAYMPARNREVGETVTAAAKLFDRNDL</sequence>